<organism evidence="1 2">
    <name type="scientific">Punica granatum</name>
    <name type="common">Pomegranate</name>
    <dbReference type="NCBI Taxonomy" id="22663"/>
    <lineage>
        <taxon>Eukaryota</taxon>
        <taxon>Viridiplantae</taxon>
        <taxon>Streptophyta</taxon>
        <taxon>Embryophyta</taxon>
        <taxon>Tracheophyta</taxon>
        <taxon>Spermatophyta</taxon>
        <taxon>Magnoliopsida</taxon>
        <taxon>eudicotyledons</taxon>
        <taxon>Gunneridae</taxon>
        <taxon>Pentapetalae</taxon>
        <taxon>rosids</taxon>
        <taxon>malvids</taxon>
        <taxon>Myrtales</taxon>
        <taxon>Lythraceae</taxon>
        <taxon>Punica</taxon>
    </lineage>
</organism>
<gene>
    <name evidence="1" type="ORF">CRG98_043921</name>
</gene>
<dbReference type="AlphaFoldDB" id="A0A2I0HVW3"/>
<comment type="caution">
    <text evidence="1">The sequence shown here is derived from an EMBL/GenBank/DDBJ whole genome shotgun (WGS) entry which is preliminary data.</text>
</comment>
<evidence type="ECO:0000313" key="1">
    <source>
        <dbReference type="EMBL" id="PKI35763.1"/>
    </source>
</evidence>
<proteinExistence type="predicted"/>
<sequence length="227" mass="25221">MRTHCHLVFSFVKIKNIAFPGHLLVVTHLGLLLTATSPPAPPPIDTCRPTQPVHNYQSTAAPIDYCRQIHRWWPNCLPKTEAESPLSNTGNKMGYSSLRVNTPLAELREAGLDFKPLERNSHGLHRELPRDGCGGIAHVPSPIPSSPIRRQQRMCCIMQSQYTDRVGNCDGCQEALWHRGSSSFSSLRATSSMELFENLANVLFEMFDPSGMQGTRSIISSVVDRNG</sequence>
<reference evidence="1 2" key="1">
    <citation type="submission" date="2017-11" db="EMBL/GenBank/DDBJ databases">
        <title>De-novo sequencing of pomegranate (Punica granatum L.) genome.</title>
        <authorList>
            <person name="Akparov Z."/>
            <person name="Amiraslanov A."/>
            <person name="Hajiyeva S."/>
            <person name="Abbasov M."/>
            <person name="Kaur K."/>
            <person name="Hamwieh A."/>
            <person name="Solovyev V."/>
            <person name="Salamov A."/>
            <person name="Braich B."/>
            <person name="Kosarev P."/>
            <person name="Mahmoud A."/>
            <person name="Hajiyev E."/>
            <person name="Babayeva S."/>
            <person name="Izzatullayeva V."/>
            <person name="Mammadov A."/>
            <person name="Mammadov A."/>
            <person name="Sharifova S."/>
            <person name="Ojaghi J."/>
            <person name="Eynullazada K."/>
            <person name="Bayramov B."/>
            <person name="Abdulazimova A."/>
            <person name="Shahmuradov I."/>
        </authorList>
    </citation>
    <scope>NUCLEOTIDE SEQUENCE [LARGE SCALE GENOMIC DNA]</scope>
    <source>
        <strain evidence="2">cv. AG2017</strain>
        <tissue evidence="1">Leaf</tissue>
    </source>
</reference>
<evidence type="ECO:0000313" key="2">
    <source>
        <dbReference type="Proteomes" id="UP000233551"/>
    </source>
</evidence>
<protein>
    <submittedName>
        <fullName evidence="1">Uncharacterized protein</fullName>
    </submittedName>
</protein>
<keyword evidence="2" id="KW-1185">Reference proteome</keyword>
<accession>A0A2I0HVW3</accession>
<dbReference type="EMBL" id="PGOL01005224">
    <property type="protein sequence ID" value="PKI35763.1"/>
    <property type="molecule type" value="Genomic_DNA"/>
</dbReference>
<dbReference type="Proteomes" id="UP000233551">
    <property type="component" value="Unassembled WGS sequence"/>
</dbReference>
<name>A0A2I0HVW3_PUNGR</name>